<dbReference type="PANTHER" id="PTHR10909">
    <property type="entry name" value="ELECTRON TRANSPORT OXIDOREDUCTASE"/>
    <property type="match status" value="1"/>
</dbReference>
<evidence type="ECO:0000256" key="6">
    <source>
        <dbReference type="ARBA" id="ARBA00022827"/>
    </source>
</evidence>
<comment type="cofactor">
    <cofactor evidence="2">
        <name>FAD</name>
        <dbReference type="ChEBI" id="CHEBI:57692"/>
    </cofactor>
</comment>
<accession>A0ABD3QUA7</accession>
<evidence type="ECO:0000259" key="17">
    <source>
        <dbReference type="Pfam" id="PF22924"/>
    </source>
</evidence>
<evidence type="ECO:0000313" key="18">
    <source>
        <dbReference type="EMBL" id="KAL3802601.1"/>
    </source>
</evidence>
<evidence type="ECO:0000256" key="5">
    <source>
        <dbReference type="ARBA" id="ARBA00022630"/>
    </source>
</evidence>
<dbReference type="InterPro" id="IPR055060">
    <property type="entry name" value="ACOX_C_alpha1"/>
</dbReference>
<dbReference type="InterPro" id="IPR002655">
    <property type="entry name" value="Acyl-CoA_oxidase_C"/>
</dbReference>
<feature type="binding site" evidence="13">
    <location>
        <position position="173"/>
    </location>
    <ligand>
        <name>FAD</name>
        <dbReference type="ChEBI" id="CHEBI:57692"/>
    </ligand>
</feature>
<evidence type="ECO:0000256" key="3">
    <source>
        <dbReference type="ARBA" id="ARBA00004275"/>
    </source>
</evidence>
<dbReference type="AlphaFoldDB" id="A0ABD3QUA7"/>
<keyword evidence="5 11" id="KW-0285">Flavoprotein</keyword>
<keyword evidence="10" id="KW-0576">Peroxisome</keyword>
<dbReference type="Proteomes" id="UP001530400">
    <property type="component" value="Unassembled WGS sequence"/>
</dbReference>
<evidence type="ECO:0000256" key="7">
    <source>
        <dbReference type="ARBA" id="ARBA00022832"/>
    </source>
</evidence>
<dbReference type="Pfam" id="PF01756">
    <property type="entry name" value="ACOX"/>
    <property type="match status" value="1"/>
</dbReference>
<feature type="active site" description="Proton acceptor" evidence="12">
    <location>
        <position position="474"/>
    </location>
</feature>
<evidence type="ECO:0000259" key="15">
    <source>
        <dbReference type="Pfam" id="PF02770"/>
    </source>
</evidence>
<dbReference type="InterPro" id="IPR012258">
    <property type="entry name" value="Acyl-CoA_oxidase"/>
</dbReference>
<dbReference type="Gene3D" id="1.10.540.10">
    <property type="entry name" value="Acyl-CoA dehydrogenase/oxidase, N-terminal domain"/>
    <property type="match status" value="1"/>
</dbReference>
<name>A0ABD3QUA7_9STRA</name>
<dbReference type="GO" id="GO:0003997">
    <property type="term" value="F:acyl-CoA oxidase activity"/>
    <property type="evidence" value="ECO:0007669"/>
    <property type="project" value="UniProtKB-EC"/>
</dbReference>
<evidence type="ECO:0000259" key="14">
    <source>
        <dbReference type="Pfam" id="PF01756"/>
    </source>
</evidence>
<comment type="caution">
    <text evidence="18">The sequence shown here is derived from an EMBL/GenBank/DDBJ whole genome shotgun (WGS) entry which is preliminary data.</text>
</comment>
<organism evidence="18 19">
    <name type="scientific">Cyclotella atomus</name>
    <dbReference type="NCBI Taxonomy" id="382360"/>
    <lineage>
        <taxon>Eukaryota</taxon>
        <taxon>Sar</taxon>
        <taxon>Stramenopiles</taxon>
        <taxon>Ochrophyta</taxon>
        <taxon>Bacillariophyta</taxon>
        <taxon>Coscinodiscophyceae</taxon>
        <taxon>Thalassiosirophycidae</taxon>
        <taxon>Stephanodiscales</taxon>
        <taxon>Stephanodiscaceae</taxon>
        <taxon>Cyclotella</taxon>
    </lineage>
</organism>
<dbReference type="FunFam" id="1.20.140.10:FF:000015">
    <property type="entry name" value="Acyl-coenzyme A oxidase"/>
    <property type="match status" value="1"/>
</dbReference>
<evidence type="ECO:0000259" key="16">
    <source>
        <dbReference type="Pfam" id="PF14749"/>
    </source>
</evidence>
<dbReference type="Pfam" id="PF14749">
    <property type="entry name" value="Acyl-CoA_ox_N"/>
    <property type="match status" value="1"/>
</dbReference>
<dbReference type="InterPro" id="IPR006091">
    <property type="entry name" value="Acyl-CoA_Oxase/DH_mid-dom"/>
</dbReference>
<feature type="domain" description="Acyl-CoA oxidase C-terminal" evidence="14">
    <location>
        <begin position="547"/>
        <end position="720"/>
    </location>
</feature>
<dbReference type="InterPro" id="IPR009100">
    <property type="entry name" value="AcylCoA_DH/oxidase_NM_dom_sf"/>
</dbReference>
<comment type="similarity">
    <text evidence="4 11">Belongs to the acyl-CoA oxidase family.</text>
</comment>
<feature type="domain" description="Acyl-CoA oxidase C-alpha1" evidence="17">
    <location>
        <begin position="322"/>
        <end position="489"/>
    </location>
</feature>
<dbReference type="InterPro" id="IPR029320">
    <property type="entry name" value="Acyl-CoA_ox_N"/>
</dbReference>
<dbReference type="InterPro" id="IPR046373">
    <property type="entry name" value="Acyl-CoA_Oxase/DH_mid-dom_sf"/>
</dbReference>
<keyword evidence="9" id="KW-0443">Lipid metabolism</keyword>
<dbReference type="FunFam" id="1.20.140.10:FF:000013">
    <property type="entry name" value="Acyl-coenzyme A oxidase"/>
    <property type="match status" value="1"/>
</dbReference>
<evidence type="ECO:0000313" key="19">
    <source>
        <dbReference type="Proteomes" id="UP001530400"/>
    </source>
</evidence>
<dbReference type="PANTHER" id="PTHR10909:SF250">
    <property type="entry name" value="PEROXISOMAL ACYL-COENZYME A OXIDASE 1"/>
    <property type="match status" value="1"/>
</dbReference>
<evidence type="ECO:0000256" key="13">
    <source>
        <dbReference type="PIRSR" id="PIRSR000168-2"/>
    </source>
</evidence>
<evidence type="ECO:0000256" key="4">
    <source>
        <dbReference type="ARBA" id="ARBA00006288"/>
    </source>
</evidence>
<dbReference type="Gene3D" id="2.40.110.10">
    <property type="entry name" value="Butyryl-CoA Dehydrogenase, subunit A, domain 2"/>
    <property type="match status" value="1"/>
</dbReference>
<evidence type="ECO:0000256" key="11">
    <source>
        <dbReference type="PIRNR" id="PIRNR000168"/>
    </source>
</evidence>
<evidence type="ECO:0000256" key="1">
    <source>
        <dbReference type="ARBA" id="ARBA00001201"/>
    </source>
</evidence>
<reference evidence="18 19" key="1">
    <citation type="submission" date="2024-10" db="EMBL/GenBank/DDBJ databases">
        <title>Updated reference genomes for cyclostephanoid diatoms.</title>
        <authorList>
            <person name="Roberts W.R."/>
            <person name="Alverson A.J."/>
        </authorList>
    </citation>
    <scope>NUCLEOTIDE SEQUENCE [LARGE SCALE GENOMIC DNA]</scope>
    <source>
        <strain evidence="18 19">AJA010-31</strain>
    </source>
</reference>
<evidence type="ECO:0000256" key="12">
    <source>
        <dbReference type="PIRSR" id="PIRSR000168-1"/>
    </source>
</evidence>
<keyword evidence="7" id="KW-0276">Fatty acid metabolism</keyword>
<sequence>MSEDPRYPTPLRTISADLAAERSSTPFTPLHITHFLDGSPTATSQRRRLESWIIRDPTGIFSNENNAYMHRTERHTRALAKFVRLIELCRSAGIGSKQTTSDGQSSIQHLEGEIVSSPEFYTLVSSLADDPLPPSLHWVMFVPNILTLCDAEQQAEWLPLCRDWKMIGCYAQTELGHGSNIRALETTATFLKESEGAKKGGEWMINSPTLTSWKFWPGTLGKTANHAMVIARLIDGSGVDRGIHNFLVPLRSVEDHSLLPGVETGDIGPKIGYNNMDNGYAKFEGVRIPRRNMAMRFATVNEEGVYEKVAGGADEAASKVAYITMMQVRAYIIHSSSEALAMACTIAIRYSAVRRQGYNADSPDKSEFQVLDYRQQQYRLLPLLAASYAIFFTGKHVLARLKHIENQLVSGASTITKVVVADIHATTSALKSYATTLTADGIEDCRKACGGHGFLVCSGLVELSNTYLQSCTVEGDNQMLPQQVINVLLKLVEKVQSGDDDALKDYEQTDMEYLIEPLIKLVENAADNGTPTKSLFCFSSPGQFADTSMLLQAFQYRTACLLLDVAMQLQNSMETCTPQQAWNDCLLAMSRAARAHACFLLLRDFANGLKDEQQKGSASCLGKEETAVLSQCLCLLALYWLDQHLSDFLQIQCLSATLIPHMRSALLEAMTSLRPSAVGLCDARDFSDFRLKSALGRYDGDVYPAIIKAAKNDPLNQQSSNGGVGLGYDESLKNLIAGGVGEYKGVSGTMSRL</sequence>
<comment type="subcellular location">
    <subcellularLocation>
        <location evidence="3">Peroxisome</location>
    </subcellularLocation>
</comment>
<evidence type="ECO:0000256" key="9">
    <source>
        <dbReference type="ARBA" id="ARBA00023098"/>
    </source>
</evidence>
<dbReference type="PIRSF" id="PIRSF000168">
    <property type="entry name" value="Acyl-CoA_oxidase"/>
    <property type="match status" value="1"/>
</dbReference>
<dbReference type="GO" id="GO:0005777">
    <property type="term" value="C:peroxisome"/>
    <property type="evidence" value="ECO:0007669"/>
    <property type="project" value="UniProtKB-SubCell"/>
</dbReference>
<feature type="domain" description="Acyl-coenzyme A oxidase N-terminal" evidence="16">
    <location>
        <begin position="31"/>
        <end position="167"/>
    </location>
</feature>
<dbReference type="Pfam" id="PF22924">
    <property type="entry name" value="ACOX_C_alpha1"/>
    <property type="match status" value="1"/>
</dbReference>
<keyword evidence="6 11" id="KW-0274">FAD</keyword>
<dbReference type="EMBL" id="JALLPJ020000090">
    <property type="protein sequence ID" value="KAL3802601.1"/>
    <property type="molecule type" value="Genomic_DNA"/>
</dbReference>
<dbReference type="SUPFAM" id="SSF56645">
    <property type="entry name" value="Acyl-CoA dehydrogenase NM domain-like"/>
    <property type="match status" value="1"/>
</dbReference>
<dbReference type="FunFam" id="2.40.110.10:FF:000003">
    <property type="entry name" value="Acyl-coenzyme A oxidase"/>
    <property type="match status" value="1"/>
</dbReference>
<keyword evidence="8" id="KW-0560">Oxidoreductase</keyword>
<feature type="binding site" evidence="13">
    <location>
        <position position="218"/>
    </location>
    <ligand>
        <name>FAD</name>
        <dbReference type="ChEBI" id="CHEBI:57692"/>
    </ligand>
</feature>
<dbReference type="InterPro" id="IPR037069">
    <property type="entry name" value="AcylCoA_DH/ox_N_sf"/>
</dbReference>
<proteinExistence type="inferred from homology"/>
<protein>
    <recommendedName>
        <fullName evidence="11">Acyl-coenzyme A oxidase</fullName>
    </recommendedName>
</protein>
<feature type="domain" description="Acyl-CoA oxidase/dehydrogenase middle" evidence="15">
    <location>
        <begin position="169"/>
        <end position="286"/>
    </location>
</feature>
<dbReference type="Gene3D" id="1.20.140.10">
    <property type="entry name" value="Butyryl-CoA Dehydrogenase, subunit A, domain 3"/>
    <property type="match status" value="2"/>
</dbReference>
<dbReference type="SUPFAM" id="SSF47203">
    <property type="entry name" value="Acyl-CoA dehydrogenase C-terminal domain-like"/>
    <property type="match status" value="2"/>
</dbReference>
<gene>
    <name evidence="18" type="ORF">ACHAWO_003629</name>
</gene>
<keyword evidence="19" id="KW-1185">Reference proteome</keyword>
<evidence type="ECO:0000256" key="10">
    <source>
        <dbReference type="ARBA" id="ARBA00023140"/>
    </source>
</evidence>
<dbReference type="Pfam" id="PF02770">
    <property type="entry name" value="Acyl-CoA_dh_M"/>
    <property type="match status" value="1"/>
</dbReference>
<dbReference type="InterPro" id="IPR036250">
    <property type="entry name" value="AcylCo_DH-like_C"/>
</dbReference>
<evidence type="ECO:0000256" key="2">
    <source>
        <dbReference type="ARBA" id="ARBA00001974"/>
    </source>
</evidence>
<comment type="catalytic activity">
    <reaction evidence="1">
        <text>a 2,3-saturated acyl-CoA + O2 = a (2E)-enoyl-CoA + H2O2</text>
        <dbReference type="Rhea" id="RHEA:38959"/>
        <dbReference type="ChEBI" id="CHEBI:15379"/>
        <dbReference type="ChEBI" id="CHEBI:16240"/>
        <dbReference type="ChEBI" id="CHEBI:58856"/>
        <dbReference type="ChEBI" id="CHEBI:65111"/>
        <dbReference type="EC" id="1.3.3.6"/>
    </reaction>
</comment>
<evidence type="ECO:0000256" key="8">
    <source>
        <dbReference type="ARBA" id="ARBA00023002"/>
    </source>
</evidence>
<dbReference type="GO" id="GO:0006635">
    <property type="term" value="P:fatty acid beta-oxidation"/>
    <property type="evidence" value="ECO:0007669"/>
    <property type="project" value="UniProtKB-ARBA"/>
</dbReference>